<gene>
    <name evidence="2" type="ORF">K7432_012486</name>
</gene>
<evidence type="ECO:0000313" key="3">
    <source>
        <dbReference type="Proteomes" id="UP001479436"/>
    </source>
</evidence>
<feature type="chain" id="PRO_5045948862" description="Secreted protein" evidence="1">
    <location>
        <begin position="27"/>
        <end position="141"/>
    </location>
</feature>
<name>A0ABR2VS79_9FUNG</name>
<sequence>MLKHRMSGKLLLSIVILTTLVNTVASSCSYSRVSGFQSSYTFRYQLNVCQTSTDAVQSSVVFPNDYRVGGVPAQCAPSNGVNSYQCTSGSGGIFFDLYTPNNPNGHPQITVSVGGETCSEANFCPSVNSNQSRGNKDDGTL</sequence>
<evidence type="ECO:0008006" key="4">
    <source>
        <dbReference type="Google" id="ProtNLM"/>
    </source>
</evidence>
<protein>
    <recommendedName>
        <fullName evidence="4">Secreted protein</fullName>
    </recommendedName>
</protein>
<feature type="signal peptide" evidence="1">
    <location>
        <begin position="1"/>
        <end position="26"/>
    </location>
</feature>
<keyword evidence="1" id="KW-0732">Signal</keyword>
<proteinExistence type="predicted"/>
<feature type="non-terminal residue" evidence="2">
    <location>
        <position position="141"/>
    </location>
</feature>
<organism evidence="2 3">
    <name type="scientific">Basidiobolus ranarum</name>
    <dbReference type="NCBI Taxonomy" id="34480"/>
    <lineage>
        <taxon>Eukaryota</taxon>
        <taxon>Fungi</taxon>
        <taxon>Fungi incertae sedis</taxon>
        <taxon>Zoopagomycota</taxon>
        <taxon>Entomophthoromycotina</taxon>
        <taxon>Basidiobolomycetes</taxon>
        <taxon>Basidiobolales</taxon>
        <taxon>Basidiobolaceae</taxon>
        <taxon>Basidiobolus</taxon>
    </lineage>
</organism>
<reference evidence="2 3" key="1">
    <citation type="submission" date="2023-04" db="EMBL/GenBank/DDBJ databases">
        <title>Genome of Basidiobolus ranarum AG-B5.</title>
        <authorList>
            <person name="Stajich J.E."/>
            <person name="Carter-House D."/>
            <person name="Gryganskyi A."/>
        </authorList>
    </citation>
    <scope>NUCLEOTIDE SEQUENCE [LARGE SCALE GENOMIC DNA]</scope>
    <source>
        <strain evidence="2 3">AG-B5</strain>
    </source>
</reference>
<evidence type="ECO:0000256" key="1">
    <source>
        <dbReference type="SAM" id="SignalP"/>
    </source>
</evidence>
<dbReference type="PROSITE" id="PS51257">
    <property type="entry name" value="PROKAR_LIPOPROTEIN"/>
    <property type="match status" value="1"/>
</dbReference>
<keyword evidence="3" id="KW-1185">Reference proteome</keyword>
<accession>A0ABR2VS79</accession>
<dbReference type="EMBL" id="JASJQH010007968">
    <property type="protein sequence ID" value="KAK9696407.1"/>
    <property type="molecule type" value="Genomic_DNA"/>
</dbReference>
<comment type="caution">
    <text evidence="2">The sequence shown here is derived from an EMBL/GenBank/DDBJ whole genome shotgun (WGS) entry which is preliminary data.</text>
</comment>
<dbReference type="Proteomes" id="UP001479436">
    <property type="component" value="Unassembled WGS sequence"/>
</dbReference>
<evidence type="ECO:0000313" key="2">
    <source>
        <dbReference type="EMBL" id="KAK9696407.1"/>
    </source>
</evidence>